<feature type="domain" description="Aminoglycoside phosphotransferase" evidence="10">
    <location>
        <begin position="34"/>
        <end position="229"/>
    </location>
</feature>
<dbReference type="NCBIfam" id="NF033068">
    <property type="entry name" value="APH_3p"/>
    <property type="match status" value="1"/>
</dbReference>
<dbReference type="InterPro" id="IPR002575">
    <property type="entry name" value="Aminoglycoside_PTrfase"/>
</dbReference>
<dbReference type="GO" id="GO:0046872">
    <property type="term" value="F:metal ion binding"/>
    <property type="evidence" value="ECO:0007669"/>
    <property type="project" value="UniProtKB-KW"/>
</dbReference>
<dbReference type="EMBL" id="CVRR01000060">
    <property type="protein sequence ID" value="CRL41912.1"/>
    <property type="molecule type" value="Genomic_DNA"/>
</dbReference>
<evidence type="ECO:0000256" key="4">
    <source>
        <dbReference type="ARBA" id="ARBA00022777"/>
    </source>
</evidence>
<dbReference type="GO" id="GO:0005524">
    <property type="term" value="F:ATP binding"/>
    <property type="evidence" value="ECO:0007669"/>
    <property type="project" value="UniProtKB-KW"/>
</dbReference>
<reference evidence="12" key="1">
    <citation type="submission" date="2015-05" db="EMBL/GenBank/DDBJ databases">
        <authorList>
            <consortium name="Pathogen Informatics"/>
        </authorList>
    </citation>
    <scope>NUCLEOTIDE SEQUENCE [LARGE SCALE GENOMIC DNA]</scope>
    <source>
        <strain evidence="12">M72</strain>
    </source>
</reference>
<protein>
    <submittedName>
        <fullName evidence="11">Aminoglycoside 3'-phosphotransferase</fullName>
    </submittedName>
</protein>
<dbReference type="AlphaFoldDB" id="A0A0M6WVY4"/>
<keyword evidence="6 7" id="KW-0046">Antibiotic resistance</keyword>
<dbReference type="PANTHER" id="PTHR21310">
    <property type="entry name" value="AMINOGLYCOSIDE PHOSPHOTRANSFERASE-RELATED-RELATED"/>
    <property type="match status" value="1"/>
</dbReference>
<dbReference type="InterPro" id="IPR051678">
    <property type="entry name" value="AGP_Transferase"/>
</dbReference>
<gene>
    <name evidence="11" type="ORF">M72_13761</name>
</gene>
<keyword evidence="5 7" id="KW-0067">ATP-binding</keyword>
<feature type="active site" description="Proton acceptor" evidence="8">
    <location>
        <position position="182"/>
    </location>
</feature>
<feature type="binding site" evidence="9">
    <location>
        <position position="200"/>
    </location>
    <ligand>
        <name>Mg(2+)</name>
        <dbReference type="ChEBI" id="CHEBI:18420"/>
    </ligand>
</feature>
<keyword evidence="4 7" id="KW-0418">Kinase</keyword>
<keyword evidence="2 7" id="KW-0808">Transferase</keyword>
<keyword evidence="9" id="KW-0479">Metal-binding</keyword>
<evidence type="ECO:0000256" key="1">
    <source>
        <dbReference type="ARBA" id="ARBA00006219"/>
    </source>
</evidence>
<dbReference type="OrthoDB" id="7054616at2"/>
<evidence type="ECO:0000256" key="2">
    <source>
        <dbReference type="ARBA" id="ARBA00022679"/>
    </source>
</evidence>
<dbReference type="PIRSF" id="PIRSF000706">
    <property type="entry name" value="Kanamycin_kin"/>
    <property type="match status" value="1"/>
</dbReference>
<dbReference type="Proteomes" id="UP000049979">
    <property type="component" value="Unassembled WGS sequence"/>
</dbReference>
<evidence type="ECO:0000259" key="10">
    <source>
        <dbReference type="Pfam" id="PF01636"/>
    </source>
</evidence>
<name>A0A0M6WVY4_9FIRM</name>
<dbReference type="GO" id="GO:0016301">
    <property type="term" value="F:kinase activity"/>
    <property type="evidence" value="ECO:0007669"/>
    <property type="project" value="UniProtKB-KW"/>
</dbReference>
<dbReference type="Gene3D" id="3.30.200.20">
    <property type="entry name" value="Phosphorylase Kinase, domain 1"/>
    <property type="match status" value="1"/>
</dbReference>
<evidence type="ECO:0000256" key="3">
    <source>
        <dbReference type="ARBA" id="ARBA00022741"/>
    </source>
</evidence>
<dbReference type="GO" id="GO:0046677">
    <property type="term" value="P:response to antibiotic"/>
    <property type="evidence" value="ECO:0007669"/>
    <property type="project" value="UniProtKB-KW"/>
</dbReference>
<dbReference type="Gene3D" id="3.90.1200.10">
    <property type="match status" value="1"/>
</dbReference>
<keyword evidence="12" id="KW-1185">Reference proteome</keyword>
<dbReference type="InterPro" id="IPR024165">
    <property type="entry name" value="Kan/Strep_kinase"/>
</dbReference>
<dbReference type="CDD" id="cd05150">
    <property type="entry name" value="APH"/>
    <property type="match status" value="1"/>
</dbReference>
<dbReference type="InterPro" id="IPR011009">
    <property type="entry name" value="Kinase-like_dom_sf"/>
</dbReference>
<feature type="binding site" evidence="9">
    <location>
        <position position="187"/>
    </location>
    <ligand>
        <name>Mg(2+)</name>
        <dbReference type="ChEBI" id="CHEBI:18420"/>
    </ligand>
</feature>
<evidence type="ECO:0000256" key="6">
    <source>
        <dbReference type="ARBA" id="ARBA00023251"/>
    </source>
</evidence>
<dbReference type="SUPFAM" id="SSF56112">
    <property type="entry name" value="Protein kinase-like (PK-like)"/>
    <property type="match status" value="1"/>
</dbReference>
<evidence type="ECO:0000256" key="5">
    <source>
        <dbReference type="ARBA" id="ARBA00022840"/>
    </source>
</evidence>
<sequence length="265" mass="30817">MNRKIPDKILEIVGNQSSYSNNVGMSDSEVLIYPDYVLKIQAESEETKNEKDIVAWLDGQVPVPGIPVYYVEDGTAYTLMTRITGKMLCDEEYLNNPKQLIRCVAEGLRTLWKVDVTKCPFRTSRLEERLKQARWNVENNLVDMENVETETFGEGGFRDPEELICWLEVNRPKEDIVFTHGDFCLPNVFVENNRISGFIDLGKMGPADRWQDIAIALRSLNHNFAGHYNGGKKYFDFTHQMLLEELELDMDYDKFRYYILLDELF</sequence>
<dbReference type="Pfam" id="PF01636">
    <property type="entry name" value="APH"/>
    <property type="match status" value="1"/>
</dbReference>
<evidence type="ECO:0000256" key="9">
    <source>
        <dbReference type="PIRSR" id="PIRSR000706-2"/>
    </source>
</evidence>
<evidence type="ECO:0000313" key="12">
    <source>
        <dbReference type="Proteomes" id="UP000049979"/>
    </source>
</evidence>
<proteinExistence type="inferred from homology"/>
<organism evidence="11 12">
    <name type="scientific">Roseburia faecis</name>
    <dbReference type="NCBI Taxonomy" id="301302"/>
    <lineage>
        <taxon>Bacteria</taxon>
        <taxon>Bacillati</taxon>
        <taxon>Bacillota</taxon>
        <taxon>Clostridia</taxon>
        <taxon>Lachnospirales</taxon>
        <taxon>Lachnospiraceae</taxon>
        <taxon>Roseburia</taxon>
    </lineage>
</organism>
<accession>A0A0M6WVY4</accession>
<dbReference type="RefSeq" id="WP_055068576.1">
    <property type="nucleotide sequence ID" value="NZ_CP173697.1"/>
</dbReference>
<keyword evidence="3 7" id="KW-0547">Nucleotide-binding</keyword>
<dbReference type="PANTHER" id="PTHR21310:SF41">
    <property type="entry name" value="3'-PHOSPHOTRANSFERASE, PUTATIVE-RELATED"/>
    <property type="match status" value="1"/>
</dbReference>
<evidence type="ECO:0000256" key="7">
    <source>
        <dbReference type="PIRNR" id="PIRNR000706"/>
    </source>
</evidence>
<evidence type="ECO:0000256" key="8">
    <source>
        <dbReference type="PIRSR" id="PIRSR000706-1"/>
    </source>
</evidence>
<dbReference type="GO" id="GO:0016773">
    <property type="term" value="F:phosphotransferase activity, alcohol group as acceptor"/>
    <property type="evidence" value="ECO:0007669"/>
    <property type="project" value="InterPro"/>
</dbReference>
<comment type="similarity">
    <text evidence="1 7">Belongs to the aminoglycoside phosphotransferase family.</text>
</comment>
<dbReference type="GeneID" id="99747801"/>
<keyword evidence="9" id="KW-0460">Magnesium</keyword>
<evidence type="ECO:0000313" key="11">
    <source>
        <dbReference type="EMBL" id="CRL41912.1"/>
    </source>
</evidence>